<dbReference type="InterPro" id="IPR026055">
    <property type="entry name" value="FAR"/>
</dbReference>
<dbReference type="Gene3D" id="3.40.50.720">
    <property type="entry name" value="NAD(P)-binding Rossmann-like Domain"/>
    <property type="match status" value="1"/>
</dbReference>
<keyword evidence="1" id="KW-0472">Membrane</keyword>
<dbReference type="PANTHER" id="PTHR11011:SF60">
    <property type="entry name" value="FATTY ACYL-COA REDUCTASE-RELATED"/>
    <property type="match status" value="1"/>
</dbReference>
<gene>
    <name evidence="3" type="ORF">NQ317_013146</name>
</gene>
<comment type="caution">
    <text evidence="3">The sequence shown here is derived from an EMBL/GenBank/DDBJ whole genome shotgun (WGS) entry which is preliminary data.</text>
</comment>
<dbReference type="Proteomes" id="UP001162164">
    <property type="component" value="Unassembled WGS sequence"/>
</dbReference>
<dbReference type="Pfam" id="PF07993">
    <property type="entry name" value="NAD_binding_4"/>
    <property type="match status" value="1"/>
</dbReference>
<dbReference type="EMBL" id="JAPWTJ010000464">
    <property type="protein sequence ID" value="KAJ8978200.1"/>
    <property type="molecule type" value="Genomic_DNA"/>
</dbReference>
<dbReference type="InterPro" id="IPR013120">
    <property type="entry name" value="FAR_NAD-bd"/>
</dbReference>
<feature type="transmembrane region" description="Helical" evidence="1">
    <location>
        <begin position="334"/>
        <end position="355"/>
    </location>
</feature>
<organism evidence="3 4">
    <name type="scientific">Molorchus minor</name>
    <dbReference type="NCBI Taxonomy" id="1323400"/>
    <lineage>
        <taxon>Eukaryota</taxon>
        <taxon>Metazoa</taxon>
        <taxon>Ecdysozoa</taxon>
        <taxon>Arthropoda</taxon>
        <taxon>Hexapoda</taxon>
        <taxon>Insecta</taxon>
        <taxon>Pterygota</taxon>
        <taxon>Neoptera</taxon>
        <taxon>Endopterygota</taxon>
        <taxon>Coleoptera</taxon>
        <taxon>Polyphaga</taxon>
        <taxon>Cucujiformia</taxon>
        <taxon>Chrysomeloidea</taxon>
        <taxon>Cerambycidae</taxon>
        <taxon>Lamiinae</taxon>
        <taxon>Monochamini</taxon>
        <taxon>Molorchus</taxon>
    </lineage>
</organism>
<keyword evidence="1" id="KW-0521">NADP</keyword>
<protein>
    <recommendedName>
        <fullName evidence="1">Fatty acyl-CoA reductase</fullName>
        <ecNumber evidence="1">1.2.1.84</ecNumber>
    </recommendedName>
</protein>
<comment type="catalytic activity">
    <reaction evidence="1">
        <text>a long-chain fatty acyl-CoA + 2 NADPH + 2 H(+) = a long-chain primary fatty alcohol + 2 NADP(+) + CoA</text>
        <dbReference type="Rhea" id="RHEA:52716"/>
        <dbReference type="ChEBI" id="CHEBI:15378"/>
        <dbReference type="ChEBI" id="CHEBI:57287"/>
        <dbReference type="ChEBI" id="CHEBI:57783"/>
        <dbReference type="ChEBI" id="CHEBI:58349"/>
        <dbReference type="ChEBI" id="CHEBI:77396"/>
        <dbReference type="ChEBI" id="CHEBI:83139"/>
        <dbReference type="EC" id="1.2.1.84"/>
    </reaction>
</comment>
<feature type="domain" description="Thioester reductase (TE)" evidence="2">
    <location>
        <begin position="2"/>
        <end position="268"/>
    </location>
</feature>
<keyword evidence="1" id="KW-0444">Lipid biosynthesis</keyword>
<sequence length="382" mass="43566">MLTEKLLRTCAVRNVYLIVRPKKGLTPEERLQTLFDEPVFNKLREKTPDTIKKILVMEGDLSKKGIGLSEEDTELIENNVNIVFHCGASLNMDAKLGDAVITNVRGTSEILEIMKRAKNLHVFVLISTAYSNCYEKYIEEKFYEAPIDPELLIKITEQLKPNIFNRISPRKRNITVNRLMGQWPNSYVFSKAVAENLLLSKGNGLPVAVFRPAIVTSTAFEPVPGWSDSLYGPMGILLSSHCGILRVVRANGDIKSHTVPGDMCINAMLCLAWDVNNKWISESFTPPVLNFSGRKSKLLIPMKNYVDFSRRDFPEFKHAMWHQMLILTKTKCTYIIMKFLLHTIPAYLIDSILVISCKKPRMKKIYAKLEKNVRCAMLFSFE</sequence>
<dbReference type="CDD" id="cd05236">
    <property type="entry name" value="FAR-N_SDR_e"/>
    <property type="match status" value="1"/>
</dbReference>
<comment type="function">
    <text evidence="1">Catalyzes the reduction of fatty acyl-CoA to fatty alcohols.</text>
</comment>
<keyword evidence="1" id="KW-0812">Transmembrane</keyword>
<keyword evidence="1" id="KW-0443">Lipid metabolism</keyword>
<evidence type="ECO:0000259" key="2">
    <source>
        <dbReference type="Pfam" id="PF07993"/>
    </source>
</evidence>
<evidence type="ECO:0000313" key="4">
    <source>
        <dbReference type="Proteomes" id="UP001162164"/>
    </source>
</evidence>
<dbReference type="SUPFAM" id="SSF51735">
    <property type="entry name" value="NAD(P)-binding Rossmann-fold domains"/>
    <property type="match status" value="1"/>
</dbReference>
<dbReference type="InterPro" id="IPR036291">
    <property type="entry name" value="NAD(P)-bd_dom_sf"/>
</dbReference>
<accession>A0ABQ9JL36</accession>
<dbReference type="PANTHER" id="PTHR11011">
    <property type="entry name" value="MALE STERILITY PROTEIN 2-RELATED"/>
    <property type="match status" value="1"/>
</dbReference>
<keyword evidence="1" id="KW-1133">Transmembrane helix</keyword>
<name>A0ABQ9JL36_9CUCU</name>
<dbReference type="EC" id="1.2.1.84" evidence="1"/>
<comment type="similarity">
    <text evidence="1">Belongs to the fatty acyl-CoA reductase family.</text>
</comment>
<keyword evidence="1" id="KW-0560">Oxidoreductase</keyword>
<keyword evidence="4" id="KW-1185">Reference proteome</keyword>
<evidence type="ECO:0000313" key="3">
    <source>
        <dbReference type="EMBL" id="KAJ8978200.1"/>
    </source>
</evidence>
<proteinExistence type="inferred from homology"/>
<reference evidence="3" key="1">
    <citation type="journal article" date="2023" name="Insect Mol. Biol.">
        <title>Genome sequencing provides insights into the evolution of gene families encoding plant cell wall-degrading enzymes in longhorned beetles.</title>
        <authorList>
            <person name="Shin N.R."/>
            <person name="Okamura Y."/>
            <person name="Kirsch R."/>
            <person name="Pauchet Y."/>
        </authorList>
    </citation>
    <scope>NUCLEOTIDE SEQUENCE</scope>
    <source>
        <strain evidence="3">MMC_N1</strain>
    </source>
</reference>
<evidence type="ECO:0000256" key="1">
    <source>
        <dbReference type="RuleBase" id="RU363097"/>
    </source>
</evidence>